<keyword evidence="1" id="KW-0472">Membrane</keyword>
<proteinExistence type="predicted"/>
<dbReference type="Proteomes" id="UP000564964">
    <property type="component" value="Unassembled WGS sequence"/>
</dbReference>
<dbReference type="AlphaFoldDB" id="A0A7J4JFQ3"/>
<evidence type="ECO:0000313" key="4">
    <source>
        <dbReference type="Proteomes" id="UP000564964"/>
    </source>
</evidence>
<gene>
    <name evidence="2" type="ORF">HA252_04270</name>
    <name evidence="3" type="ORF">J4203_01255</name>
</gene>
<reference evidence="3" key="2">
    <citation type="submission" date="2021-03" db="EMBL/GenBank/DDBJ databases">
        <authorList>
            <person name="Jaffe A."/>
        </authorList>
    </citation>
    <scope>NUCLEOTIDE SEQUENCE</scope>
    <source>
        <strain evidence="3">RIFCSPLOWO2_01_FULL_58_19</strain>
    </source>
</reference>
<evidence type="ECO:0000256" key="1">
    <source>
        <dbReference type="SAM" id="Phobius"/>
    </source>
</evidence>
<evidence type="ECO:0000313" key="3">
    <source>
        <dbReference type="EMBL" id="MBS3062475.1"/>
    </source>
</evidence>
<reference evidence="3" key="3">
    <citation type="submission" date="2021-05" db="EMBL/GenBank/DDBJ databases">
        <title>Protein family content uncovers lineage relationships and bacterial pathway maintenance mechanisms in DPANN archaea.</title>
        <authorList>
            <person name="Castelle C.J."/>
            <person name="Meheust R."/>
            <person name="Jaffe A.L."/>
            <person name="Seitz K."/>
            <person name="Gong X."/>
            <person name="Baker B.J."/>
            <person name="Banfield J.F."/>
        </authorList>
    </citation>
    <scope>NUCLEOTIDE SEQUENCE</scope>
    <source>
        <strain evidence="3">RIFCSPLOWO2_01_FULL_58_19</strain>
    </source>
</reference>
<protein>
    <submittedName>
        <fullName evidence="2">Uncharacterized protein</fullName>
    </submittedName>
</protein>
<feature type="transmembrane region" description="Helical" evidence="1">
    <location>
        <begin position="7"/>
        <end position="28"/>
    </location>
</feature>
<evidence type="ECO:0000313" key="2">
    <source>
        <dbReference type="EMBL" id="HIH16592.1"/>
    </source>
</evidence>
<keyword evidence="1" id="KW-1133">Transmembrane helix</keyword>
<accession>A0A7J4JFQ3</accession>
<comment type="caution">
    <text evidence="2">The sequence shown here is derived from an EMBL/GenBank/DDBJ whole genome shotgun (WGS) entry which is preliminary data.</text>
</comment>
<name>A0A7J4JFQ3_9ARCH</name>
<dbReference type="Proteomes" id="UP000678237">
    <property type="component" value="Unassembled WGS sequence"/>
</dbReference>
<dbReference type="EMBL" id="JAGVWE010000002">
    <property type="protein sequence ID" value="MBS3062475.1"/>
    <property type="molecule type" value="Genomic_DNA"/>
</dbReference>
<dbReference type="EMBL" id="DUGH01000104">
    <property type="protein sequence ID" value="HIH16592.1"/>
    <property type="molecule type" value="Genomic_DNA"/>
</dbReference>
<reference evidence="4" key="1">
    <citation type="journal article" date="2020" name="bioRxiv">
        <title>A rank-normalized archaeal taxonomy based on genome phylogeny resolves widespread incomplete and uneven classifications.</title>
        <authorList>
            <person name="Rinke C."/>
            <person name="Chuvochina M."/>
            <person name="Mussig A.J."/>
            <person name="Chaumeil P.-A."/>
            <person name="Waite D.W."/>
            <person name="Whitman W.B."/>
            <person name="Parks D.H."/>
            <person name="Hugenholtz P."/>
        </authorList>
    </citation>
    <scope>NUCLEOTIDE SEQUENCE [LARGE SCALE GENOMIC DNA]</scope>
</reference>
<keyword evidence="1" id="KW-0812">Transmembrane</keyword>
<organism evidence="2 4">
    <name type="scientific">Candidatus Iainarchaeum sp</name>
    <dbReference type="NCBI Taxonomy" id="3101447"/>
    <lineage>
        <taxon>Archaea</taxon>
        <taxon>Candidatus Iainarchaeota</taxon>
        <taxon>Candidatus Iainarchaeia</taxon>
        <taxon>Candidatus Iainarchaeales</taxon>
        <taxon>Candidatus Iainarchaeaceae</taxon>
        <taxon>Candidatus Iainarchaeum</taxon>
    </lineage>
</organism>
<feature type="transmembrane region" description="Helical" evidence="1">
    <location>
        <begin position="34"/>
        <end position="52"/>
    </location>
</feature>
<sequence>MPVLKSLLRSLLVSLGLFFFFSLTTFFLGAFENPLLSVVGFLIMWILIFALMED</sequence>